<evidence type="ECO:0000313" key="2">
    <source>
        <dbReference type="Proteomes" id="UP000502665"/>
    </source>
</evidence>
<accession>A0A6M4WG12</accession>
<keyword evidence="2" id="KW-1185">Reference proteome</keyword>
<name>A0A6M4WG12_9ACTN</name>
<proteinExistence type="predicted"/>
<dbReference type="AlphaFoldDB" id="A0A6M4WG12"/>
<reference evidence="1" key="1">
    <citation type="submission" date="2020-03" db="EMBL/GenBank/DDBJ databases">
        <title>Molecular networking-based the target discovery of potent antiproliferative macrolactams: 5/6/7/16 polycyclic ansamycins and glycosylated trienomycin from Streptomyces cacaoi subsp. asoensis.</title>
        <authorList>
            <person name="Liu L.-L."/>
        </authorList>
    </citation>
    <scope>NUCLEOTIDE SEQUENCE [LARGE SCALE GENOMIC DNA]</scope>
    <source>
        <strain evidence="1">H2S5</strain>
    </source>
</reference>
<dbReference type="RefSeq" id="WP_171394580.1">
    <property type="nucleotide sequence ID" value="NZ_CP049838.1"/>
</dbReference>
<protein>
    <submittedName>
        <fullName evidence="1">Uncharacterized protein</fullName>
    </submittedName>
</protein>
<dbReference type="Proteomes" id="UP000502665">
    <property type="component" value="Chromosome"/>
</dbReference>
<sequence length="53" mass="5855">MALPSVERRSRAPGDIAVAYDRLGRRTLTELVSNAFGSGGRIEPRDGNRRIRS</sequence>
<organism evidence="1 2">
    <name type="scientific">Streptomyces asoensis</name>
    <dbReference type="NCBI Taxonomy" id="249586"/>
    <lineage>
        <taxon>Bacteria</taxon>
        <taxon>Bacillati</taxon>
        <taxon>Actinomycetota</taxon>
        <taxon>Actinomycetes</taxon>
        <taxon>Kitasatosporales</taxon>
        <taxon>Streptomycetaceae</taxon>
        <taxon>Streptomyces</taxon>
    </lineage>
</organism>
<gene>
    <name evidence="1" type="ORF">G9272_44100</name>
</gene>
<evidence type="ECO:0000313" key="1">
    <source>
        <dbReference type="EMBL" id="QJS98927.1"/>
    </source>
</evidence>
<dbReference type="EMBL" id="CP049838">
    <property type="protein sequence ID" value="QJS98927.1"/>
    <property type="molecule type" value="Genomic_DNA"/>
</dbReference>